<accession>A0ABQ8SMC6</accession>
<evidence type="ECO:0000313" key="2">
    <source>
        <dbReference type="Proteomes" id="UP001148838"/>
    </source>
</evidence>
<dbReference type="EMBL" id="JAJSOF020000023">
    <property type="protein sequence ID" value="KAJ4435310.1"/>
    <property type="molecule type" value="Genomic_DNA"/>
</dbReference>
<dbReference type="Proteomes" id="UP001148838">
    <property type="component" value="Unassembled WGS sequence"/>
</dbReference>
<name>A0ABQ8SMC6_PERAM</name>
<proteinExistence type="predicted"/>
<sequence length="135" mass="14884">MAGLCEGGNEPSGSLKAICNEASVFAARCAPPDTSAALFSSVGVPRADKPLEIDTSSSQWLPFRHCPGSMLLRAVTLKFEQLEKLRKSREQRVIRTSLRLVEQLVEQQSLVHAQCLCTKYTPGKVTEIMEDNQHI</sequence>
<keyword evidence="2" id="KW-1185">Reference proteome</keyword>
<protein>
    <submittedName>
        <fullName evidence="1">Uncharacterized protein</fullName>
    </submittedName>
</protein>
<comment type="caution">
    <text evidence="1">The sequence shown here is derived from an EMBL/GenBank/DDBJ whole genome shotgun (WGS) entry which is preliminary data.</text>
</comment>
<evidence type="ECO:0000313" key="1">
    <source>
        <dbReference type="EMBL" id="KAJ4435310.1"/>
    </source>
</evidence>
<organism evidence="1 2">
    <name type="scientific">Periplaneta americana</name>
    <name type="common">American cockroach</name>
    <name type="synonym">Blatta americana</name>
    <dbReference type="NCBI Taxonomy" id="6978"/>
    <lineage>
        <taxon>Eukaryota</taxon>
        <taxon>Metazoa</taxon>
        <taxon>Ecdysozoa</taxon>
        <taxon>Arthropoda</taxon>
        <taxon>Hexapoda</taxon>
        <taxon>Insecta</taxon>
        <taxon>Pterygota</taxon>
        <taxon>Neoptera</taxon>
        <taxon>Polyneoptera</taxon>
        <taxon>Dictyoptera</taxon>
        <taxon>Blattodea</taxon>
        <taxon>Blattoidea</taxon>
        <taxon>Blattidae</taxon>
        <taxon>Blattinae</taxon>
        <taxon>Periplaneta</taxon>
    </lineage>
</organism>
<reference evidence="1 2" key="1">
    <citation type="journal article" date="2022" name="Allergy">
        <title>Genome assembly and annotation of Periplaneta americana reveal a comprehensive cockroach allergen profile.</title>
        <authorList>
            <person name="Wang L."/>
            <person name="Xiong Q."/>
            <person name="Saelim N."/>
            <person name="Wang L."/>
            <person name="Nong W."/>
            <person name="Wan A.T."/>
            <person name="Shi M."/>
            <person name="Liu X."/>
            <person name="Cao Q."/>
            <person name="Hui J.H.L."/>
            <person name="Sookrung N."/>
            <person name="Leung T.F."/>
            <person name="Tungtrongchitr A."/>
            <person name="Tsui S.K.W."/>
        </authorList>
    </citation>
    <scope>NUCLEOTIDE SEQUENCE [LARGE SCALE GENOMIC DNA]</scope>
    <source>
        <strain evidence="1">PWHHKU_190912</strain>
    </source>
</reference>
<gene>
    <name evidence="1" type="ORF">ANN_17920</name>
</gene>